<organism evidence="1 2">
    <name type="scientific">Mycena maculata</name>
    <dbReference type="NCBI Taxonomy" id="230809"/>
    <lineage>
        <taxon>Eukaryota</taxon>
        <taxon>Fungi</taxon>
        <taxon>Dikarya</taxon>
        <taxon>Basidiomycota</taxon>
        <taxon>Agaricomycotina</taxon>
        <taxon>Agaricomycetes</taxon>
        <taxon>Agaricomycetidae</taxon>
        <taxon>Agaricales</taxon>
        <taxon>Marasmiineae</taxon>
        <taxon>Mycenaceae</taxon>
        <taxon>Mycena</taxon>
    </lineage>
</organism>
<comment type="caution">
    <text evidence="1">The sequence shown here is derived from an EMBL/GenBank/DDBJ whole genome shotgun (WGS) entry which is preliminary data.</text>
</comment>
<dbReference type="AlphaFoldDB" id="A0AAD7NK02"/>
<keyword evidence="2" id="KW-1185">Reference proteome</keyword>
<proteinExistence type="predicted"/>
<reference evidence="1" key="1">
    <citation type="submission" date="2023-03" db="EMBL/GenBank/DDBJ databases">
        <title>Massive genome expansion in bonnet fungi (Mycena s.s.) driven by repeated elements and novel gene families across ecological guilds.</title>
        <authorList>
            <consortium name="Lawrence Berkeley National Laboratory"/>
            <person name="Harder C.B."/>
            <person name="Miyauchi S."/>
            <person name="Viragh M."/>
            <person name="Kuo A."/>
            <person name="Thoen E."/>
            <person name="Andreopoulos B."/>
            <person name="Lu D."/>
            <person name="Skrede I."/>
            <person name="Drula E."/>
            <person name="Henrissat B."/>
            <person name="Morin E."/>
            <person name="Kohler A."/>
            <person name="Barry K."/>
            <person name="LaButti K."/>
            <person name="Morin E."/>
            <person name="Salamov A."/>
            <person name="Lipzen A."/>
            <person name="Mereny Z."/>
            <person name="Hegedus B."/>
            <person name="Baldrian P."/>
            <person name="Stursova M."/>
            <person name="Weitz H."/>
            <person name="Taylor A."/>
            <person name="Grigoriev I.V."/>
            <person name="Nagy L.G."/>
            <person name="Martin F."/>
            <person name="Kauserud H."/>
        </authorList>
    </citation>
    <scope>NUCLEOTIDE SEQUENCE</scope>
    <source>
        <strain evidence="1">CBHHK188m</strain>
    </source>
</reference>
<dbReference type="Proteomes" id="UP001215280">
    <property type="component" value="Unassembled WGS sequence"/>
</dbReference>
<gene>
    <name evidence="1" type="ORF">DFH07DRAFT_770745</name>
</gene>
<evidence type="ECO:0000313" key="2">
    <source>
        <dbReference type="Proteomes" id="UP001215280"/>
    </source>
</evidence>
<name>A0AAD7NK02_9AGAR</name>
<accession>A0AAD7NK02</accession>
<sequence length="231" mass="26902">MSEAVLKAVLRKIDHRFLDEVSKVDTGCYALFGALWIRFNKDTEWLALTLRYSNLWCWWQETRMSSSPPAIIKSTLWQQQENTTLPLGSHKLHPLQICYFLTNVRKIQDNPAPRPDRKGVHAIFVTASLHLAVWKFVRLGFCPRDIVKNVEEGLVLNHRSDEDPPFTIKLTNFPVPKRSDAVTKNEGRELLPMLFSPNRFIENHREFLTEDLNQYMEVRSSLVYISVRHGV</sequence>
<evidence type="ECO:0000313" key="1">
    <source>
        <dbReference type="EMBL" id="KAJ7763565.1"/>
    </source>
</evidence>
<protein>
    <submittedName>
        <fullName evidence="1">Uncharacterized protein</fullName>
    </submittedName>
</protein>
<dbReference type="EMBL" id="JARJLG010000040">
    <property type="protein sequence ID" value="KAJ7763565.1"/>
    <property type="molecule type" value="Genomic_DNA"/>
</dbReference>